<feature type="transmembrane region" description="Helical" evidence="2">
    <location>
        <begin position="290"/>
        <end position="311"/>
    </location>
</feature>
<accession>A0AAW0EE44</accession>
<evidence type="ECO:0000256" key="2">
    <source>
        <dbReference type="SAM" id="Phobius"/>
    </source>
</evidence>
<keyword evidence="2" id="KW-0472">Membrane</keyword>
<keyword evidence="4" id="KW-1185">Reference proteome</keyword>
<evidence type="ECO:0000256" key="1">
    <source>
        <dbReference type="SAM" id="MobiDB-lite"/>
    </source>
</evidence>
<organism evidence="3 4">
    <name type="scientific">Favolaschia claudopus</name>
    <dbReference type="NCBI Taxonomy" id="2862362"/>
    <lineage>
        <taxon>Eukaryota</taxon>
        <taxon>Fungi</taxon>
        <taxon>Dikarya</taxon>
        <taxon>Basidiomycota</taxon>
        <taxon>Agaricomycotina</taxon>
        <taxon>Agaricomycetes</taxon>
        <taxon>Agaricomycetidae</taxon>
        <taxon>Agaricales</taxon>
        <taxon>Marasmiineae</taxon>
        <taxon>Mycenaceae</taxon>
        <taxon>Favolaschia</taxon>
    </lineage>
</organism>
<feature type="transmembrane region" description="Helical" evidence="2">
    <location>
        <begin position="331"/>
        <end position="352"/>
    </location>
</feature>
<dbReference type="Proteomes" id="UP001362999">
    <property type="component" value="Unassembled WGS sequence"/>
</dbReference>
<dbReference type="AlphaFoldDB" id="A0AAW0EE44"/>
<evidence type="ECO:0000313" key="4">
    <source>
        <dbReference type="Proteomes" id="UP001362999"/>
    </source>
</evidence>
<feature type="transmembrane region" description="Helical" evidence="2">
    <location>
        <begin position="364"/>
        <end position="382"/>
    </location>
</feature>
<reference evidence="3 4" key="1">
    <citation type="journal article" date="2024" name="J Genomics">
        <title>Draft genome sequencing and assembly of Favolaschia claudopus CIRM-BRFM 2984 isolated from oak limbs.</title>
        <authorList>
            <person name="Navarro D."/>
            <person name="Drula E."/>
            <person name="Chaduli D."/>
            <person name="Cazenave R."/>
            <person name="Ahrendt S."/>
            <person name="Wang J."/>
            <person name="Lipzen A."/>
            <person name="Daum C."/>
            <person name="Barry K."/>
            <person name="Grigoriev I.V."/>
            <person name="Favel A."/>
            <person name="Rosso M.N."/>
            <person name="Martin F."/>
        </authorList>
    </citation>
    <scope>NUCLEOTIDE SEQUENCE [LARGE SCALE GENOMIC DNA]</scope>
    <source>
        <strain evidence="3 4">CIRM-BRFM 2984</strain>
    </source>
</reference>
<sequence>MSASTSSASSLFASASAFGAPFDGLARCAVGVRGAQYLVPSSSTSIWLRFLVPHIVYTFPVLPLASSPSFSLPSFVFPASRPPPKPPLTPILFLSPPPPPLDSVVIPALSFTPVFPAFPLVPPHHSRPLVSLFLSLLSLRIQHQPTPHFLLPLFRYGSRAYTCKIIRVGCVSWARRGGGWGLEGQKAGKKKHRLRKEKEDTEAQPQTQATAVDSRARGLWSPPPSLDVFLLPLRPRFLLALTLILSGLAPSLTCPLFCPPPAPALLVFILSPSSPAPRYPRPDRSMHTVYRVAKGGAFVAFVAPPSCWMWVHPRRKKEEEMERICVFSEGVVGSVLLLIPLCSTLIVLHLRLPVHVFHHHLTSWTLVVVVIVDAAASIYLIYAHTPHGRRRAGGAVRVLGEGGVVGHYVRVSSCSYELGSCNPVQGVSSSSMPRLSCLLADLVDDGREGGGTGGGRRCCCCCFDPIDGGREGIRIRIDGGDTAPCAC</sequence>
<feature type="region of interest" description="Disordered" evidence="1">
    <location>
        <begin position="182"/>
        <end position="217"/>
    </location>
</feature>
<dbReference type="EMBL" id="JAWWNJ010000002">
    <property type="protein sequence ID" value="KAK7062490.1"/>
    <property type="molecule type" value="Genomic_DNA"/>
</dbReference>
<name>A0AAW0EE44_9AGAR</name>
<keyword evidence="2" id="KW-1133">Transmembrane helix</keyword>
<feature type="transmembrane region" description="Helical" evidence="2">
    <location>
        <begin position="237"/>
        <end position="270"/>
    </location>
</feature>
<protein>
    <submittedName>
        <fullName evidence="3">Uncharacterized protein</fullName>
    </submittedName>
</protein>
<proteinExistence type="predicted"/>
<keyword evidence="2" id="KW-0812">Transmembrane</keyword>
<evidence type="ECO:0000313" key="3">
    <source>
        <dbReference type="EMBL" id="KAK7062490.1"/>
    </source>
</evidence>
<gene>
    <name evidence="3" type="ORF">R3P38DRAFT_3167490</name>
</gene>
<comment type="caution">
    <text evidence="3">The sequence shown here is derived from an EMBL/GenBank/DDBJ whole genome shotgun (WGS) entry which is preliminary data.</text>
</comment>